<keyword evidence="7" id="KW-0413">Isomerase</keyword>
<dbReference type="OrthoDB" id="9810135at2"/>
<keyword evidence="2 11" id="KW-0547">Nucleotide-binding</keyword>
<dbReference type="EMBL" id="LGKP01000032">
    <property type="protein sequence ID" value="KPL81879.1"/>
    <property type="molecule type" value="Genomic_DNA"/>
</dbReference>
<comment type="catalytic activity">
    <reaction evidence="8">
        <text>Couples ATP hydrolysis with the unwinding of duplex DNA by translocating in the 3'-5' direction.</text>
        <dbReference type="EC" id="5.6.2.4"/>
    </reaction>
</comment>
<dbReference type="InterPro" id="IPR014017">
    <property type="entry name" value="DNA_helicase_UvrD-like_C"/>
</dbReference>
<evidence type="ECO:0000256" key="2">
    <source>
        <dbReference type="ARBA" id="ARBA00022741"/>
    </source>
</evidence>
<evidence type="ECO:0000256" key="8">
    <source>
        <dbReference type="ARBA" id="ARBA00034617"/>
    </source>
</evidence>
<dbReference type="Gene3D" id="3.40.50.300">
    <property type="entry name" value="P-loop containing nucleotide triphosphate hydrolases"/>
    <property type="match status" value="2"/>
</dbReference>
<evidence type="ECO:0000313" key="15">
    <source>
        <dbReference type="Proteomes" id="UP000050277"/>
    </source>
</evidence>
<dbReference type="GO" id="GO:0043138">
    <property type="term" value="F:3'-5' DNA helicase activity"/>
    <property type="evidence" value="ECO:0007669"/>
    <property type="project" value="UniProtKB-EC"/>
</dbReference>
<evidence type="ECO:0000256" key="6">
    <source>
        <dbReference type="ARBA" id="ARBA00023125"/>
    </source>
</evidence>
<dbReference type="PROSITE" id="PS51198">
    <property type="entry name" value="UVRD_HELICASE_ATP_BIND"/>
    <property type="match status" value="1"/>
</dbReference>
<evidence type="ECO:0000259" key="12">
    <source>
        <dbReference type="PROSITE" id="PS51198"/>
    </source>
</evidence>
<evidence type="ECO:0000256" key="1">
    <source>
        <dbReference type="ARBA" id="ARBA00009922"/>
    </source>
</evidence>
<dbReference type="EC" id="5.6.2.4" evidence="9"/>
<protein>
    <recommendedName>
        <fullName evidence="9">DNA 3'-5' helicase</fullName>
        <ecNumber evidence="9">5.6.2.4</ecNumber>
    </recommendedName>
</protein>
<gene>
    <name evidence="14" type="ORF">SE18_19920</name>
</gene>
<comment type="catalytic activity">
    <reaction evidence="10">
        <text>ATP + H2O = ADP + phosphate + H(+)</text>
        <dbReference type="Rhea" id="RHEA:13065"/>
        <dbReference type="ChEBI" id="CHEBI:15377"/>
        <dbReference type="ChEBI" id="CHEBI:15378"/>
        <dbReference type="ChEBI" id="CHEBI:30616"/>
        <dbReference type="ChEBI" id="CHEBI:43474"/>
        <dbReference type="ChEBI" id="CHEBI:456216"/>
        <dbReference type="EC" id="5.6.2.4"/>
    </reaction>
</comment>
<dbReference type="GO" id="GO:0033202">
    <property type="term" value="C:DNA helicase complex"/>
    <property type="evidence" value="ECO:0007669"/>
    <property type="project" value="TreeGrafter"/>
</dbReference>
<evidence type="ECO:0000256" key="11">
    <source>
        <dbReference type="PROSITE-ProRule" id="PRU00560"/>
    </source>
</evidence>
<dbReference type="GO" id="GO:0016887">
    <property type="term" value="F:ATP hydrolysis activity"/>
    <property type="evidence" value="ECO:0007669"/>
    <property type="project" value="RHEA"/>
</dbReference>
<dbReference type="PANTHER" id="PTHR11070:SF2">
    <property type="entry name" value="ATP-DEPENDENT DNA HELICASE SRS2"/>
    <property type="match status" value="1"/>
</dbReference>
<dbReference type="GO" id="GO:0000725">
    <property type="term" value="P:recombinational repair"/>
    <property type="evidence" value="ECO:0007669"/>
    <property type="project" value="TreeGrafter"/>
</dbReference>
<evidence type="ECO:0000256" key="5">
    <source>
        <dbReference type="ARBA" id="ARBA00022840"/>
    </source>
</evidence>
<proteinExistence type="inferred from homology"/>
<evidence type="ECO:0000256" key="10">
    <source>
        <dbReference type="ARBA" id="ARBA00048988"/>
    </source>
</evidence>
<dbReference type="CDD" id="cd17932">
    <property type="entry name" value="DEXQc_UvrD"/>
    <property type="match status" value="1"/>
</dbReference>
<dbReference type="PANTHER" id="PTHR11070">
    <property type="entry name" value="UVRD / RECB / PCRA DNA HELICASE FAMILY MEMBER"/>
    <property type="match status" value="1"/>
</dbReference>
<dbReference type="GO" id="GO:0003677">
    <property type="term" value="F:DNA binding"/>
    <property type="evidence" value="ECO:0007669"/>
    <property type="project" value="UniProtKB-KW"/>
</dbReference>
<evidence type="ECO:0000259" key="13">
    <source>
        <dbReference type="PROSITE" id="PS51217"/>
    </source>
</evidence>
<dbReference type="Gene3D" id="1.10.10.160">
    <property type="match status" value="1"/>
</dbReference>
<keyword evidence="3 11" id="KW-0378">Hydrolase</keyword>
<dbReference type="SUPFAM" id="SSF52540">
    <property type="entry name" value="P-loop containing nucleoside triphosphate hydrolases"/>
    <property type="match status" value="1"/>
</dbReference>
<evidence type="ECO:0000256" key="9">
    <source>
        <dbReference type="ARBA" id="ARBA00034808"/>
    </source>
</evidence>
<dbReference type="Gene3D" id="1.10.486.10">
    <property type="entry name" value="PCRA, domain 4"/>
    <property type="match status" value="1"/>
</dbReference>
<accession>A0A0P6XF55</accession>
<dbReference type="InterPro" id="IPR014016">
    <property type="entry name" value="UvrD-like_ATP-bd"/>
</dbReference>
<dbReference type="STRING" id="70996.SE18_19920"/>
<organism evidence="14 15">
    <name type="scientific">Herpetosiphon geysericola</name>
    <dbReference type="NCBI Taxonomy" id="70996"/>
    <lineage>
        <taxon>Bacteria</taxon>
        <taxon>Bacillati</taxon>
        <taxon>Chloroflexota</taxon>
        <taxon>Chloroflexia</taxon>
        <taxon>Herpetosiphonales</taxon>
        <taxon>Herpetosiphonaceae</taxon>
        <taxon>Herpetosiphon</taxon>
    </lineage>
</organism>
<dbReference type="InterPro" id="IPR013986">
    <property type="entry name" value="DExx_box_DNA_helicase_dom_sf"/>
</dbReference>
<sequence length="641" mass="71823">MFDTLNSEQRAAVMAQLGPVLVKAGAGSGKTRVLTYRIAYLIEQGASSDSIVSVTFTNKAASELRTRLRDLLGKRSRGLTAGTFHAICGKLLRQHITGRIRNYTANFTIYAGDEQLQLVQQAMDSYTGRMPHDLEAPQVLNLISRFKSRMQPPTLARQMANDPLSQYAAAIYRTYQRQLERSNAVDFDDMIVMTYKLLFEHHDVLDEVQSRWAHVLVDEYQDTDSAQYALLELLSRPVGKRPRSLFAVGDAQQSIYGFRNADYTIINRFTRDFPEAQVVELLTNYRSRQEILDAAYAVMRHSVAVPALTLKAARRSPPVPALVINEAADDRAEADAIAKSIGSLLSTGRRSKDIAILYRSRHMSRGLETALRQARIPYSLKGQAGFYDRRVIRDALAFLRIIANPSDSLSMNRIINVPARGISANTIAHLTSKAAALGLPLGEAILKRETWEGLSDRASQAVSDWARKIYRWRKLASGTYPPEGLLQTVLQESGYQAMIEKDWNDPERSDALAHLEELRVAAGEHTNLAAFLQEIALLTNVEDKDERDAVQLLTIHGAKGLEWPIVYVAGLEEGTLPHERSLVEAGGVEEERRLCYVALTRAGEQLYLSHAKKRQRNSRNPSRFLDDILVYGRERAKAKAF</sequence>
<dbReference type="InterPro" id="IPR027417">
    <property type="entry name" value="P-loop_NTPase"/>
</dbReference>
<keyword evidence="4 11" id="KW-0347">Helicase</keyword>
<reference evidence="14 15" key="1">
    <citation type="submission" date="2015-07" db="EMBL/GenBank/DDBJ databases">
        <title>Whole genome sequence of Herpetosiphon geysericola DSM 7119.</title>
        <authorList>
            <person name="Hemp J."/>
            <person name="Ward L.M."/>
            <person name="Pace L.A."/>
            <person name="Fischer W.W."/>
        </authorList>
    </citation>
    <scope>NUCLEOTIDE SEQUENCE [LARGE SCALE GENOMIC DNA]</scope>
    <source>
        <strain evidence="14 15">DSM 7119</strain>
    </source>
</reference>
<dbReference type="GO" id="GO:0005524">
    <property type="term" value="F:ATP binding"/>
    <property type="evidence" value="ECO:0007669"/>
    <property type="project" value="UniProtKB-UniRule"/>
</dbReference>
<dbReference type="PATRIC" id="fig|70996.4.peg.938"/>
<comment type="caution">
    <text evidence="14">The sequence shown here is derived from an EMBL/GenBank/DDBJ whole genome shotgun (WGS) entry which is preliminary data.</text>
</comment>
<feature type="domain" description="UvrD-like helicase C-terminal" evidence="13">
    <location>
        <begin position="289"/>
        <end position="560"/>
    </location>
</feature>
<feature type="binding site" evidence="11">
    <location>
        <begin position="24"/>
        <end position="31"/>
    </location>
    <ligand>
        <name>ATP</name>
        <dbReference type="ChEBI" id="CHEBI:30616"/>
    </ligand>
</feature>
<evidence type="ECO:0000256" key="7">
    <source>
        <dbReference type="ARBA" id="ARBA00023235"/>
    </source>
</evidence>
<evidence type="ECO:0000313" key="14">
    <source>
        <dbReference type="EMBL" id="KPL81879.1"/>
    </source>
</evidence>
<dbReference type="Pfam" id="PF00580">
    <property type="entry name" value="UvrD-helicase"/>
    <property type="match status" value="1"/>
</dbReference>
<keyword evidence="15" id="KW-1185">Reference proteome</keyword>
<feature type="domain" description="UvrD-like helicase ATP-binding" evidence="12">
    <location>
        <begin position="3"/>
        <end position="288"/>
    </location>
</feature>
<dbReference type="Proteomes" id="UP000050277">
    <property type="component" value="Unassembled WGS sequence"/>
</dbReference>
<comment type="similarity">
    <text evidence="1">Belongs to the helicase family. UvrD subfamily.</text>
</comment>
<evidence type="ECO:0000256" key="3">
    <source>
        <dbReference type="ARBA" id="ARBA00022801"/>
    </source>
</evidence>
<dbReference type="GO" id="GO:0005829">
    <property type="term" value="C:cytosol"/>
    <property type="evidence" value="ECO:0007669"/>
    <property type="project" value="TreeGrafter"/>
</dbReference>
<keyword evidence="5 11" id="KW-0067">ATP-binding</keyword>
<name>A0A0P6XF55_9CHLR</name>
<evidence type="ECO:0000256" key="4">
    <source>
        <dbReference type="ARBA" id="ARBA00022806"/>
    </source>
</evidence>
<dbReference type="RefSeq" id="WP_054536220.1">
    <property type="nucleotide sequence ID" value="NZ_LGKP01000032.1"/>
</dbReference>
<dbReference type="Pfam" id="PF13361">
    <property type="entry name" value="UvrD_C"/>
    <property type="match status" value="2"/>
</dbReference>
<dbReference type="PROSITE" id="PS51217">
    <property type="entry name" value="UVRD_HELICASE_CTER"/>
    <property type="match status" value="1"/>
</dbReference>
<dbReference type="InterPro" id="IPR000212">
    <property type="entry name" value="DNA_helicase_UvrD/REP"/>
</dbReference>
<keyword evidence="6" id="KW-0238">DNA-binding</keyword>
<dbReference type="AlphaFoldDB" id="A0A0P6XF55"/>